<evidence type="ECO:0000313" key="8">
    <source>
        <dbReference type="WBParaSite" id="jg15510"/>
    </source>
</evidence>
<dbReference type="Gene3D" id="3.40.50.300">
    <property type="entry name" value="P-loop containing nucleotide triphosphate hydrolases"/>
    <property type="match status" value="3"/>
</dbReference>
<evidence type="ECO:0000313" key="7">
    <source>
        <dbReference type="Proteomes" id="UP000887574"/>
    </source>
</evidence>
<keyword evidence="1" id="KW-0547">Nucleotide-binding</keyword>
<evidence type="ECO:0000256" key="1">
    <source>
        <dbReference type="ARBA" id="ARBA00022741"/>
    </source>
</evidence>
<evidence type="ECO:0000256" key="5">
    <source>
        <dbReference type="SAM" id="MobiDB-lite"/>
    </source>
</evidence>
<organism evidence="7 8">
    <name type="scientific">Ditylenchus dipsaci</name>
    <dbReference type="NCBI Taxonomy" id="166011"/>
    <lineage>
        <taxon>Eukaryota</taxon>
        <taxon>Metazoa</taxon>
        <taxon>Ecdysozoa</taxon>
        <taxon>Nematoda</taxon>
        <taxon>Chromadorea</taxon>
        <taxon>Rhabditida</taxon>
        <taxon>Tylenchina</taxon>
        <taxon>Tylenchomorpha</taxon>
        <taxon>Sphaerularioidea</taxon>
        <taxon>Anguinidae</taxon>
        <taxon>Anguininae</taxon>
        <taxon>Ditylenchus</taxon>
    </lineage>
</organism>
<dbReference type="GO" id="GO:0016787">
    <property type="term" value="F:hydrolase activity"/>
    <property type="evidence" value="ECO:0007669"/>
    <property type="project" value="UniProtKB-KW"/>
</dbReference>
<dbReference type="SUPFAM" id="SSF52540">
    <property type="entry name" value="P-loop containing nucleoside triphosphate hydrolases"/>
    <property type="match status" value="1"/>
</dbReference>
<feature type="domain" description="Helicase C-terminal" evidence="6">
    <location>
        <begin position="132"/>
        <end position="283"/>
    </location>
</feature>
<dbReference type="InterPro" id="IPR027417">
    <property type="entry name" value="P-loop_NTPase"/>
</dbReference>
<dbReference type="InterPro" id="IPR011545">
    <property type="entry name" value="DEAD/DEAH_box_helicase_dom"/>
</dbReference>
<name>A0A915D577_9BILA</name>
<evidence type="ECO:0000256" key="3">
    <source>
        <dbReference type="ARBA" id="ARBA00022806"/>
    </source>
</evidence>
<evidence type="ECO:0000256" key="2">
    <source>
        <dbReference type="ARBA" id="ARBA00022801"/>
    </source>
</evidence>
<keyword evidence="3" id="KW-0347">Helicase</keyword>
<dbReference type="GO" id="GO:0005524">
    <property type="term" value="F:ATP binding"/>
    <property type="evidence" value="ECO:0007669"/>
    <property type="project" value="UniProtKB-KW"/>
</dbReference>
<dbReference type="SMART" id="SM00490">
    <property type="entry name" value="HELICc"/>
    <property type="match status" value="1"/>
</dbReference>
<sequence>MTDYLHRVGRVGRCSGDPKKIVKSRVTSFIRTIQEVQTAKAIEADDMVFDVLVGEPADVSQFLRSIAEPPKIGFIVFDEADMLLNDNYVKVMTDFLSLVPISSSEDEDQARAVFVAATCPDDLQTIAEGVVEADQLFYVRSEFLHKPLPNIEQMFIRIKEMDKVAKLKEILDEDSETSKRKTMVFCKDRRTAIFVHKTLSAADIGSRGLDIADLKHVINYDFPWHMTDYLHRVGRVGRCSGDPKKIVKSRVTSFIRTIQEVQTAKAIETAIRFGKPLQNVDLKSSMKYQKSRKSKKESEKNVLPDKPTLSE</sequence>
<accession>A0A915D577</accession>
<dbReference type="InterPro" id="IPR050079">
    <property type="entry name" value="DEAD_box_RNA_helicase"/>
</dbReference>
<proteinExistence type="predicted"/>
<evidence type="ECO:0000259" key="6">
    <source>
        <dbReference type="PROSITE" id="PS51194"/>
    </source>
</evidence>
<dbReference type="InterPro" id="IPR001650">
    <property type="entry name" value="Helicase_C-like"/>
</dbReference>
<dbReference type="PROSITE" id="PS51194">
    <property type="entry name" value="HELICASE_CTER"/>
    <property type="match status" value="1"/>
</dbReference>
<feature type="region of interest" description="Disordered" evidence="5">
    <location>
        <begin position="284"/>
        <end position="311"/>
    </location>
</feature>
<dbReference type="GO" id="GO:0003724">
    <property type="term" value="F:RNA helicase activity"/>
    <property type="evidence" value="ECO:0007669"/>
    <property type="project" value="TreeGrafter"/>
</dbReference>
<dbReference type="Pfam" id="PF00271">
    <property type="entry name" value="Helicase_C"/>
    <property type="match status" value="1"/>
</dbReference>
<dbReference type="GO" id="GO:0005829">
    <property type="term" value="C:cytosol"/>
    <property type="evidence" value="ECO:0007669"/>
    <property type="project" value="TreeGrafter"/>
</dbReference>
<evidence type="ECO:0000256" key="4">
    <source>
        <dbReference type="ARBA" id="ARBA00022840"/>
    </source>
</evidence>
<keyword evidence="7" id="KW-1185">Reference proteome</keyword>
<dbReference type="GO" id="GO:0003676">
    <property type="term" value="F:nucleic acid binding"/>
    <property type="evidence" value="ECO:0007669"/>
    <property type="project" value="InterPro"/>
</dbReference>
<reference evidence="8" key="1">
    <citation type="submission" date="2022-11" db="UniProtKB">
        <authorList>
            <consortium name="WormBaseParasite"/>
        </authorList>
    </citation>
    <scope>IDENTIFICATION</scope>
</reference>
<dbReference type="PANTHER" id="PTHR47959:SF1">
    <property type="entry name" value="ATP-DEPENDENT RNA HELICASE DBPA"/>
    <property type="match status" value="1"/>
</dbReference>
<dbReference type="AlphaFoldDB" id="A0A915D577"/>
<dbReference type="Proteomes" id="UP000887574">
    <property type="component" value="Unplaced"/>
</dbReference>
<dbReference type="WBParaSite" id="jg15510">
    <property type="protein sequence ID" value="jg15510"/>
    <property type="gene ID" value="jg15510"/>
</dbReference>
<keyword evidence="4" id="KW-0067">ATP-binding</keyword>
<dbReference type="PANTHER" id="PTHR47959">
    <property type="entry name" value="ATP-DEPENDENT RNA HELICASE RHLE-RELATED"/>
    <property type="match status" value="1"/>
</dbReference>
<dbReference type="Pfam" id="PF00270">
    <property type="entry name" value="DEAD"/>
    <property type="match status" value="1"/>
</dbReference>
<protein>
    <submittedName>
        <fullName evidence="8">Helicase C-terminal domain-containing protein</fullName>
    </submittedName>
</protein>
<keyword evidence="2" id="KW-0378">Hydrolase</keyword>